<sequence length="1193" mass="137445">MENFSLIFIVLNVYCVLELVIAKPQQRSFDVRWPNGSAVSIHFPNQKESGCILDRVLDNLICMKNWPHYNIIGKWKYYPEHIKYVSVRCHDQSFLAEHQHNCYCKHSNITTSQHPGKHRDDFNFCQLHTISYNVFYQLSNVQVVDLGSNLLKEIPVGLFKNQKSLSYLDLSNNPLRDMPLGLFCNLSKLQIILLQHLSLEIFPWSAFSCVDDTILNVKMIDLSMSHISQIADQSFRNIPNLEFLNLTSNLLHDLPPTPFHGATSLKYLDLSENFISRISQDFCDGLHKLEKLFLRGNSFQYMDFAVFAKCDHIHHLDISKNLLEHLQLSSSPHFAMKNLNLSDNDLEQIPAFFFNQSYTELEYLDISDNDIRFIENGAFTGLNNLVFLDLSWNLIEVLSDLVFEDLDNLVHLDLGNNMIAAIEPATLGNLTALQELHLNYNHISTIGNIGLDNLENLLLLRLDNNHITNIPEALFGNLTSLNVLNLSRNHLEFIQNTTFHAELVVLDLSFNMLKELPVGKGLKTLLLRRNHITWIPLHVFDAMTQLEVLDLSFNRITTLDTKSFDELVNIQLLDLRQNEIHTILKSEDFDMPPLFHKLDLSHNNVTNISDIGVCGFLHSVINLDLSYNPIETIYNVFDGGMSRTTIKNFVCQYCQLVHVADTSFEHVPSLTMVDLSNNKLSHFQPFFSSADFNLLYNPVVCTCDMKWLKEKLVVVNNIPVHTSHYIIRNCFTYPKLGLMKIADVPSVHFLCQIPNCTNLCKCYTREIDLIPETVICSRNLTSIPTDLPMSSKEIYLDGNDLEHSAFQAKPKVEFSSLEEIYLNSSKFQGLADDFFSNMLSLKKINLSDNSIINLASNTFHKLGFLEELYLDNNGIRTIPAGLLEGLVNLKLLSLQNNKLHFLLPETISELSVMVGFRWIILSNNPWICNCQNIDLIDWVKGHRSRVFDRRHVRCGEIDIMSFDRSKLQCSNDSHQLSAIVGILASCFLVLIALISICIYSNRKNIIALGYSRMKIENFHCFKNVVIRNDYLYDMVIIFDENDSKCRWWVTRNLIPRLTKRNWKFRIYIPNCENNTPDMLIHEIRDNIRHSQCTLFLLTKNFIYSHICTKSFKYAKYDSRHFGHLILIIAWGELTRGLLESDARTFLLLGNYLKIRERFVIDKLICLMPTPLSDITLSESSISDEQNVIHSSYI</sequence>
<dbReference type="GO" id="GO:0007165">
    <property type="term" value="P:signal transduction"/>
    <property type="evidence" value="ECO:0007669"/>
    <property type="project" value="InterPro"/>
</dbReference>
<evidence type="ECO:0000256" key="2">
    <source>
        <dbReference type="ARBA" id="ARBA00022614"/>
    </source>
</evidence>
<dbReference type="Pfam" id="PF13855">
    <property type="entry name" value="LRR_8"/>
    <property type="match status" value="6"/>
</dbReference>
<feature type="chain" id="PRO_5004717967" description="TIR domain-containing protein" evidence="6">
    <location>
        <begin position="23"/>
        <end position="1193"/>
    </location>
</feature>
<name>V3ZRC5_LOTGI</name>
<dbReference type="HOGENOM" id="CLU_269191_0_0_1"/>
<dbReference type="InterPro" id="IPR032675">
    <property type="entry name" value="LRR_dom_sf"/>
</dbReference>
<keyword evidence="3 6" id="KW-0732">Signal</keyword>
<dbReference type="KEGG" id="lgi:LOTGIDRAFT_168136"/>
<dbReference type="Gene3D" id="3.40.50.10140">
    <property type="entry name" value="Toll/interleukin-1 receptor homology (TIR) domain"/>
    <property type="match status" value="1"/>
</dbReference>
<accession>V3ZRC5</accession>
<keyword evidence="2" id="KW-0433">Leucine-rich repeat</keyword>
<dbReference type="PROSITE" id="PS50104">
    <property type="entry name" value="TIR"/>
    <property type="match status" value="1"/>
</dbReference>
<gene>
    <name evidence="8" type="ORF">LOTGIDRAFT_168136</name>
</gene>
<reference evidence="8 9" key="1">
    <citation type="journal article" date="2013" name="Nature">
        <title>Insights into bilaterian evolution from three spiralian genomes.</title>
        <authorList>
            <person name="Simakov O."/>
            <person name="Marletaz F."/>
            <person name="Cho S.J."/>
            <person name="Edsinger-Gonzales E."/>
            <person name="Havlak P."/>
            <person name="Hellsten U."/>
            <person name="Kuo D.H."/>
            <person name="Larsson T."/>
            <person name="Lv J."/>
            <person name="Arendt D."/>
            <person name="Savage R."/>
            <person name="Osoegawa K."/>
            <person name="de Jong P."/>
            <person name="Grimwood J."/>
            <person name="Chapman J.A."/>
            <person name="Shapiro H."/>
            <person name="Aerts A."/>
            <person name="Otillar R.P."/>
            <person name="Terry A.Y."/>
            <person name="Boore J.L."/>
            <person name="Grigoriev I.V."/>
            <person name="Lindberg D.R."/>
            <person name="Seaver E.C."/>
            <person name="Weisblat D.A."/>
            <person name="Putnam N.H."/>
            <person name="Rokhsar D.S."/>
        </authorList>
    </citation>
    <scope>NUCLEOTIDE SEQUENCE [LARGE SCALE GENOMIC DNA]</scope>
</reference>
<dbReference type="STRING" id="225164.V3ZRC5"/>
<dbReference type="PRINTS" id="PR00019">
    <property type="entry name" value="LEURICHRPT"/>
</dbReference>
<dbReference type="Proteomes" id="UP000030746">
    <property type="component" value="Unassembled WGS sequence"/>
</dbReference>
<dbReference type="InterPro" id="IPR001611">
    <property type="entry name" value="Leu-rich_rpt"/>
</dbReference>
<dbReference type="PANTHER" id="PTHR24373">
    <property type="entry name" value="SLIT RELATED LEUCINE-RICH REPEAT NEURONAL PROTEIN"/>
    <property type="match status" value="1"/>
</dbReference>
<dbReference type="InterPro" id="IPR050328">
    <property type="entry name" value="Dev_Immune_Receptor"/>
</dbReference>
<evidence type="ECO:0000313" key="9">
    <source>
        <dbReference type="Proteomes" id="UP000030746"/>
    </source>
</evidence>
<dbReference type="OrthoDB" id="2015831at2759"/>
<dbReference type="SMART" id="SM00365">
    <property type="entry name" value="LRR_SD22"/>
    <property type="match status" value="12"/>
</dbReference>
<dbReference type="SUPFAM" id="SSF52200">
    <property type="entry name" value="Toll/Interleukin receptor TIR domain"/>
    <property type="match status" value="1"/>
</dbReference>
<proteinExistence type="inferred from homology"/>
<dbReference type="PROSITE" id="PS51450">
    <property type="entry name" value="LRR"/>
    <property type="match status" value="10"/>
</dbReference>
<dbReference type="SUPFAM" id="SSF52058">
    <property type="entry name" value="L domain-like"/>
    <property type="match status" value="3"/>
</dbReference>
<organism evidence="8 9">
    <name type="scientific">Lottia gigantea</name>
    <name type="common">Giant owl limpet</name>
    <dbReference type="NCBI Taxonomy" id="225164"/>
    <lineage>
        <taxon>Eukaryota</taxon>
        <taxon>Metazoa</taxon>
        <taxon>Spiralia</taxon>
        <taxon>Lophotrochozoa</taxon>
        <taxon>Mollusca</taxon>
        <taxon>Gastropoda</taxon>
        <taxon>Patellogastropoda</taxon>
        <taxon>Lottioidea</taxon>
        <taxon>Lottiidae</taxon>
        <taxon>Lottia</taxon>
    </lineage>
</organism>
<evidence type="ECO:0000256" key="1">
    <source>
        <dbReference type="ARBA" id="ARBA00009634"/>
    </source>
</evidence>
<dbReference type="PANTHER" id="PTHR24373:SF275">
    <property type="entry name" value="TIR DOMAIN-CONTAINING PROTEIN"/>
    <property type="match status" value="1"/>
</dbReference>
<comment type="similarity">
    <text evidence="1">Belongs to the Toll-like receptor family.</text>
</comment>
<evidence type="ECO:0000256" key="3">
    <source>
        <dbReference type="ARBA" id="ARBA00022729"/>
    </source>
</evidence>
<dbReference type="InterPro" id="IPR003591">
    <property type="entry name" value="Leu-rich_rpt_typical-subtyp"/>
</dbReference>
<evidence type="ECO:0000259" key="7">
    <source>
        <dbReference type="PROSITE" id="PS50104"/>
    </source>
</evidence>
<feature type="signal peptide" evidence="6">
    <location>
        <begin position="1"/>
        <end position="22"/>
    </location>
</feature>
<dbReference type="InterPro" id="IPR035897">
    <property type="entry name" value="Toll_tir_struct_dom_sf"/>
</dbReference>
<dbReference type="SMART" id="SM00369">
    <property type="entry name" value="LRR_TYP"/>
    <property type="match status" value="23"/>
</dbReference>
<evidence type="ECO:0000256" key="5">
    <source>
        <dbReference type="SAM" id="Phobius"/>
    </source>
</evidence>
<protein>
    <recommendedName>
        <fullName evidence="7">TIR domain-containing protein</fullName>
    </recommendedName>
</protein>
<dbReference type="InterPro" id="IPR000157">
    <property type="entry name" value="TIR_dom"/>
</dbReference>
<keyword evidence="9" id="KW-1185">Reference proteome</keyword>
<dbReference type="GO" id="GO:0005615">
    <property type="term" value="C:extracellular space"/>
    <property type="evidence" value="ECO:0007669"/>
    <property type="project" value="TreeGrafter"/>
</dbReference>
<feature type="transmembrane region" description="Helical" evidence="5">
    <location>
        <begin position="976"/>
        <end position="999"/>
    </location>
</feature>
<dbReference type="Gene3D" id="3.80.10.10">
    <property type="entry name" value="Ribonuclease Inhibitor"/>
    <property type="match status" value="7"/>
</dbReference>
<keyword evidence="5" id="KW-0472">Membrane</keyword>
<dbReference type="AlphaFoldDB" id="V3ZRC5"/>
<dbReference type="EMBL" id="KB203331">
    <property type="protein sequence ID" value="ESO85110.1"/>
    <property type="molecule type" value="Genomic_DNA"/>
</dbReference>
<dbReference type="GeneID" id="20240779"/>
<keyword evidence="4" id="KW-0677">Repeat</keyword>
<keyword evidence="5" id="KW-0812">Transmembrane</keyword>
<evidence type="ECO:0000256" key="6">
    <source>
        <dbReference type="SAM" id="SignalP"/>
    </source>
</evidence>
<dbReference type="FunFam" id="3.80.10.10:FF:001164">
    <property type="entry name" value="GH01279p"/>
    <property type="match status" value="1"/>
</dbReference>
<evidence type="ECO:0000256" key="4">
    <source>
        <dbReference type="ARBA" id="ARBA00022737"/>
    </source>
</evidence>
<feature type="domain" description="TIR" evidence="7">
    <location>
        <begin position="1030"/>
        <end position="1166"/>
    </location>
</feature>
<dbReference type="GO" id="GO:0031012">
    <property type="term" value="C:extracellular matrix"/>
    <property type="evidence" value="ECO:0007669"/>
    <property type="project" value="TreeGrafter"/>
</dbReference>
<dbReference type="OMA" id="CRWWVER"/>
<dbReference type="CTD" id="20240779"/>
<evidence type="ECO:0000313" key="8">
    <source>
        <dbReference type="EMBL" id="ESO85110.1"/>
    </source>
</evidence>
<dbReference type="RefSeq" id="XP_009064251.1">
    <property type="nucleotide sequence ID" value="XM_009066003.1"/>
</dbReference>
<keyword evidence="5" id="KW-1133">Transmembrane helix</keyword>